<evidence type="ECO:0000313" key="2">
    <source>
        <dbReference type="Proteomes" id="UP000287866"/>
    </source>
</evidence>
<dbReference type="AlphaFoldDB" id="A0A8T6R187"/>
<dbReference type="EMBL" id="SAYU02000012">
    <property type="protein sequence ID" value="NHA67502.1"/>
    <property type="molecule type" value="Genomic_DNA"/>
</dbReference>
<evidence type="ECO:0000313" key="1">
    <source>
        <dbReference type="EMBL" id="NHA67502.1"/>
    </source>
</evidence>
<gene>
    <name evidence="1" type="ORF">EPD83_005430</name>
</gene>
<proteinExistence type="predicted"/>
<reference evidence="1" key="1">
    <citation type="submission" date="2020-03" db="EMBL/GenBank/DDBJ databases">
        <title>Phycicoccus flavus sp. nov., a novel endophytic actinobacterium isolated from branch of Kandelia candel.</title>
        <authorList>
            <person name="Tuo L."/>
        </authorList>
    </citation>
    <scope>NUCLEOTIDE SEQUENCE</scope>
    <source>
        <strain evidence="1">CMS6Z-2</strain>
    </source>
</reference>
<sequence>MTTAQLESIVGAFHEPDIAAFRALLARTAAELPGDLAELGAFYGRSAVLIGSSLGAGETFTVVDLFGQEADDASNAAENADSYPGLTQAAFEDNYRRVHGTLPVVVRGFSQTVVEHVPPGTHRFVHVDASHLYEHVVQDIEAAHRILQDDGVLVLDDIRSEHTPGVAAAAWQAVLRDGLRPFAISPFKLYATFGDPARWQPALQELADTGVVRSEVQRVNDLDLLRFWSLPRPEPVLPWRRYVPEVAWPAVSRVGGAALKAGRRR</sequence>
<dbReference type="Proteomes" id="UP000287866">
    <property type="component" value="Unassembled WGS sequence"/>
</dbReference>
<organism evidence="1 2">
    <name type="scientific">Phycicoccus flavus</name>
    <dbReference type="NCBI Taxonomy" id="2502783"/>
    <lineage>
        <taxon>Bacteria</taxon>
        <taxon>Bacillati</taxon>
        <taxon>Actinomycetota</taxon>
        <taxon>Actinomycetes</taxon>
        <taxon>Micrococcales</taxon>
        <taxon>Intrasporangiaceae</taxon>
        <taxon>Phycicoccus</taxon>
    </lineage>
</organism>
<dbReference type="Pfam" id="PF13578">
    <property type="entry name" value="Methyltransf_24"/>
    <property type="match status" value="1"/>
</dbReference>
<dbReference type="GO" id="GO:0008168">
    <property type="term" value="F:methyltransferase activity"/>
    <property type="evidence" value="ECO:0007669"/>
    <property type="project" value="UniProtKB-KW"/>
</dbReference>
<keyword evidence="1" id="KW-0489">Methyltransferase</keyword>
<accession>A0A8T6R187</accession>
<comment type="caution">
    <text evidence="1">The sequence shown here is derived from an EMBL/GenBank/DDBJ whole genome shotgun (WGS) entry which is preliminary data.</text>
</comment>
<dbReference type="Gene3D" id="3.40.50.150">
    <property type="entry name" value="Vaccinia Virus protein VP39"/>
    <property type="match status" value="1"/>
</dbReference>
<protein>
    <submittedName>
        <fullName evidence="1">Class I SAM-dependent methyltransferase</fullName>
    </submittedName>
</protein>
<dbReference type="GO" id="GO:0032259">
    <property type="term" value="P:methylation"/>
    <property type="evidence" value="ECO:0007669"/>
    <property type="project" value="UniProtKB-KW"/>
</dbReference>
<keyword evidence="1" id="KW-0808">Transferase</keyword>
<name>A0A8T6R187_9MICO</name>
<dbReference type="RefSeq" id="WP_164896891.1">
    <property type="nucleotide sequence ID" value="NZ_SAYU02000012.1"/>
</dbReference>
<dbReference type="SUPFAM" id="SSF53335">
    <property type="entry name" value="S-adenosyl-L-methionine-dependent methyltransferases"/>
    <property type="match status" value="1"/>
</dbReference>
<keyword evidence="2" id="KW-1185">Reference proteome</keyword>
<dbReference type="InterPro" id="IPR029063">
    <property type="entry name" value="SAM-dependent_MTases_sf"/>
</dbReference>